<proteinExistence type="predicted"/>
<dbReference type="Pfam" id="PF05686">
    <property type="entry name" value="Glyco_transf_90"/>
    <property type="match status" value="1"/>
</dbReference>
<feature type="domain" description="Glycosyl transferase CAP10" evidence="1">
    <location>
        <begin position="1"/>
        <end position="94"/>
    </location>
</feature>
<accession>A0A8T0T4P9</accession>
<evidence type="ECO:0000313" key="3">
    <source>
        <dbReference type="Proteomes" id="UP000823388"/>
    </source>
</evidence>
<dbReference type="EMBL" id="CM029044">
    <property type="protein sequence ID" value="KAG2604263.1"/>
    <property type="molecule type" value="Genomic_DNA"/>
</dbReference>
<comment type="caution">
    <text evidence="2">The sequence shown here is derived from an EMBL/GenBank/DDBJ whole genome shotgun (WGS) entry which is preliminary data.</text>
</comment>
<name>A0A8T0T4P9_PANVG</name>
<evidence type="ECO:0000259" key="1">
    <source>
        <dbReference type="Pfam" id="PF05686"/>
    </source>
</evidence>
<dbReference type="PANTHER" id="PTHR12203:SF70">
    <property type="entry name" value="OS06G0152700 PROTEIN"/>
    <property type="match status" value="1"/>
</dbReference>
<dbReference type="Proteomes" id="UP000823388">
    <property type="component" value="Chromosome 4N"/>
</dbReference>
<sequence length="95" mass="10901">MSMDYIYDYMLHLLTEYAKLLRYKPTVPEKAVEICTESIACPAQGLHRDCMMDSMERHVASFEPCTLPPQFTPEEAKGIADREADVLRKVENMEG</sequence>
<dbReference type="PANTHER" id="PTHR12203">
    <property type="entry name" value="KDEL LYS-ASP-GLU-LEU CONTAINING - RELATED"/>
    <property type="match status" value="1"/>
</dbReference>
<protein>
    <recommendedName>
        <fullName evidence="1">Glycosyl transferase CAP10 domain-containing protein</fullName>
    </recommendedName>
</protein>
<dbReference type="InterPro" id="IPR051091">
    <property type="entry name" value="O-Glucosyltr/Glycosyltrsf_90"/>
</dbReference>
<evidence type="ECO:0000313" key="2">
    <source>
        <dbReference type="EMBL" id="KAG2604263.1"/>
    </source>
</evidence>
<dbReference type="AlphaFoldDB" id="A0A8T0T4P9"/>
<reference evidence="2 3" key="1">
    <citation type="submission" date="2020-05" db="EMBL/GenBank/DDBJ databases">
        <title>WGS assembly of Panicum virgatum.</title>
        <authorList>
            <person name="Lovell J.T."/>
            <person name="Jenkins J."/>
            <person name="Shu S."/>
            <person name="Juenger T.E."/>
            <person name="Schmutz J."/>
        </authorList>
    </citation>
    <scope>NUCLEOTIDE SEQUENCE [LARGE SCALE GENOMIC DNA]</scope>
    <source>
        <strain evidence="3">cv. AP13</strain>
    </source>
</reference>
<keyword evidence="3" id="KW-1185">Reference proteome</keyword>
<gene>
    <name evidence="2" type="ORF">PVAP13_4NG043808</name>
</gene>
<dbReference type="InterPro" id="IPR006598">
    <property type="entry name" value="CAP10"/>
</dbReference>
<organism evidence="2 3">
    <name type="scientific">Panicum virgatum</name>
    <name type="common">Blackwell switchgrass</name>
    <dbReference type="NCBI Taxonomy" id="38727"/>
    <lineage>
        <taxon>Eukaryota</taxon>
        <taxon>Viridiplantae</taxon>
        <taxon>Streptophyta</taxon>
        <taxon>Embryophyta</taxon>
        <taxon>Tracheophyta</taxon>
        <taxon>Spermatophyta</taxon>
        <taxon>Magnoliopsida</taxon>
        <taxon>Liliopsida</taxon>
        <taxon>Poales</taxon>
        <taxon>Poaceae</taxon>
        <taxon>PACMAD clade</taxon>
        <taxon>Panicoideae</taxon>
        <taxon>Panicodae</taxon>
        <taxon>Paniceae</taxon>
        <taxon>Panicinae</taxon>
        <taxon>Panicum</taxon>
        <taxon>Panicum sect. Hiantes</taxon>
    </lineage>
</organism>